<dbReference type="InterPro" id="IPR011042">
    <property type="entry name" value="6-blade_b-propeller_TolB-like"/>
</dbReference>
<reference evidence="2" key="1">
    <citation type="journal article" date="2014" name="Genome Announc.">
        <title>Complete Genome Sequence of Campylobacter iguaniorum Strain 1485ET, Isolated from a Bearded Dragon (Pogona vitticeps).</title>
        <authorList>
            <person name="Gilbert M.J."/>
            <person name="Miller W.G."/>
            <person name="Yee E."/>
            <person name="Kik M."/>
            <person name="Wagenaar J.A."/>
            <person name="Duim B."/>
        </authorList>
    </citation>
    <scope>NUCLEOTIDE SEQUENCE [LARGE SCALE GENOMIC DNA]</scope>
    <source>
        <strain evidence="2">1485E</strain>
    </source>
</reference>
<dbReference type="KEGG" id="caj:CIG1485E_0877"/>
<dbReference type="EMBL" id="CP009043">
    <property type="protein sequence ID" value="AII14715.1"/>
    <property type="molecule type" value="Genomic_DNA"/>
</dbReference>
<dbReference type="HOGENOM" id="CLU_070070_1_0_7"/>
<dbReference type="eggNOG" id="COG3391">
    <property type="taxonomic scope" value="Bacteria"/>
</dbReference>
<dbReference type="Proteomes" id="UP000028486">
    <property type="component" value="Chromosome"/>
</dbReference>
<keyword evidence="2" id="KW-1185">Reference proteome</keyword>
<dbReference type="OrthoDB" id="7675395at2"/>
<proteinExistence type="predicted"/>
<sequence length="281" mass="30931">MKKTLVAFSIVSSLALSLQAKEQIKIEISNLSNPESVFVMNKNVYISQLGAKLDPLSKDGDGFISKLDYNGKVISKEFIKGLNAPKGLLVDSGKIFVADIDEIKIFDEKSGEKLLFIPIKDSIFLNHITKLNQNEALVSDTGTGIIHKINLTQKSYEEFAKMDVKTEGGPNGMAMVNGELFVAGYDPNGKNPASFVKFDGSKFTQVNDLKGSFDGLVVDKDGNIYISDWVDAKNGVVYKVDKNGYKKLDLPAMQGPADIFYDGKYLWIPQMISGKLLKVKL</sequence>
<evidence type="ECO:0000313" key="1">
    <source>
        <dbReference type="EMBL" id="AII14715.1"/>
    </source>
</evidence>
<dbReference type="STRING" id="1244531.CIG2463D_0876"/>
<dbReference type="RefSeq" id="WP_038454132.1">
    <property type="nucleotide sequence ID" value="NZ_CP009043.1"/>
</dbReference>
<dbReference type="SUPFAM" id="SSF63829">
    <property type="entry name" value="Calcium-dependent phosphotriesterase"/>
    <property type="match status" value="1"/>
</dbReference>
<name>A0A076F910_9BACT</name>
<evidence type="ECO:0000313" key="2">
    <source>
        <dbReference type="Proteomes" id="UP000028486"/>
    </source>
</evidence>
<dbReference type="Gene3D" id="2.120.10.30">
    <property type="entry name" value="TolB, C-terminal domain"/>
    <property type="match status" value="1"/>
</dbReference>
<accession>A0A076F910</accession>
<protein>
    <submittedName>
        <fullName evidence="1">Uncharacterized protein</fullName>
    </submittedName>
</protein>
<organism evidence="1 2">
    <name type="scientific">Campylobacter iguaniorum</name>
    <dbReference type="NCBI Taxonomy" id="1244531"/>
    <lineage>
        <taxon>Bacteria</taxon>
        <taxon>Pseudomonadati</taxon>
        <taxon>Campylobacterota</taxon>
        <taxon>Epsilonproteobacteria</taxon>
        <taxon>Campylobacterales</taxon>
        <taxon>Campylobacteraceae</taxon>
        <taxon>Campylobacter</taxon>
    </lineage>
</organism>
<dbReference type="AlphaFoldDB" id="A0A076F910"/>
<gene>
    <name evidence="1" type="ORF">CIG1485E_0877</name>
</gene>